<protein>
    <submittedName>
        <fullName evidence="1">Uncharacterized protein</fullName>
    </submittedName>
</protein>
<reference evidence="1" key="1">
    <citation type="submission" date="2022-06" db="EMBL/GenBank/DDBJ databases">
        <title>Natrinema sp. a new haloarchaeum isolate from saline soil.</title>
        <authorList>
            <person name="Strakova D."/>
            <person name="Galisteo C."/>
            <person name="Sanchez-Porro C."/>
            <person name="Ventosa A."/>
        </authorList>
    </citation>
    <scope>NUCLEOTIDE SEQUENCE</scope>
    <source>
        <strain evidence="1">S1CR25-10</strain>
    </source>
</reference>
<name>A0A9Q4L6Z1_9EURY</name>
<dbReference type="RefSeq" id="WP_277525080.1">
    <property type="nucleotide sequence ID" value="NZ_JAMQOT010000015.1"/>
</dbReference>
<sequence length="269" mass="29531">MTEICPVCGEDPEAGYRCQKCGKDLVGSETETDESDDLMADGGYEYYARISAPNNPEHFAVLINSLEVGDKVVWNDRSEPFTVTDIEREESSPDGIGRFKKWLVVENQTRENGAEFRIRFEEGADRSLSPGSSGWDARCQVQRQIGDRALNDGGWGRCDDVESLAHVNPVESAERDGKREVVTDGGQTKTTDVIVLEQIDSLDDEGKHGAPIGALIEAVLEESEVSFSAIFETVDWLHSHGEIYCPARGYLRETPEIAREGDGIGGDAA</sequence>
<comment type="caution">
    <text evidence="1">The sequence shown here is derived from an EMBL/GenBank/DDBJ whole genome shotgun (WGS) entry which is preliminary data.</text>
</comment>
<organism evidence="1 2">
    <name type="scientific">Natrinema salsiterrestre</name>
    <dbReference type="NCBI Taxonomy" id="2950540"/>
    <lineage>
        <taxon>Archaea</taxon>
        <taxon>Methanobacteriati</taxon>
        <taxon>Methanobacteriota</taxon>
        <taxon>Stenosarchaea group</taxon>
        <taxon>Halobacteria</taxon>
        <taxon>Halobacteriales</taxon>
        <taxon>Natrialbaceae</taxon>
        <taxon>Natrinema</taxon>
    </lineage>
</organism>
<dbReference type="Proteomes" id="UP001154061">
    <property type="component" value="Unassembled WGS sequence"/>
</dbReference>
<keyword evidence="2" id="KW-1185">Reference proteome</keyword>
<dbReference type="Gene3D" id="1.10.10.10">
    <property type="entry name" value="Winged helix-like DNA-binding domain superfamily/Winged helix DNA-binding domain"/>
    <property type="match status" value="1"/>
</dbReference>
<dbReference type="EMBL" id="JAMQOT010000015">
    <property type="protein sequence ID" value="MDF9748399.1"/>
    <property type="molecule type" value="Genomic_DNA"/>
</dbReference>
<dbReference type="AlphaFoldDB" id="A0A9Q4L6Z1"/>
<proteinExistence type="predicted"/>
<dbReference type="InterPro" id="IPR036388">
    <property type="entry name" value="WH-like_DNA-bd_sf"/>
</dbReference>
<accession>A0A9Q4L6Z1</accession>
<evidence type="ECO:0000313" key="1">
    <source>
        <dbReference type="EMBL" id="MDF9748399.1"/>
    </source>
</evidence>
<evidence type="ECO:0000313" key="2">
    <source>
        <dbReference type="Proteomes" id="UP001154061"/>
    </source>
</evidence>
<gene>
    <name evidence="1" type="ORF">NDI89_22810</name>
</gene>